<dbReference type="Proteomes" id="UP000194641">
    <property type="component" value="Unassembled WGS sequence"/>
</dbReference>
<sequence length="241" mass="25906">MPLHTRAIPVLSDNYAWLLRDEETGTIAVVDPGDAAPIEAVIEKEGGRLDLILLTHHHADHIGGTTALRARYGAKVAGPAAEQHRMPDLDIPLKDNDTLMVGASVGNVIAVPGHTSGHIAFYFSDPPTLFCGDTLFSLGCGRLFEGTAEQMFHSLHRFDTLPDTTLVCCGHEYTLSNAAFALHATPDNAALQKRAEDVRHLRAKGMPTVPSSLGLERATNPFLRAGTVKALAALRLAKDTF</sequence>
<comment type="catalytic activity">
    <reaction evidence="1 7">
        <text>an S-(2-hydroxyacyl)glutathione + H2O = a 2-hydroxy carboxylate + glutathione + H(+)</text>
        <dbReference type="Rhea" id="RHEA:21864"/>
        <dbReference type="ChEBI" id="CHEBI:15377"/>
        <dbReference type="ChEBI" id="CHEBI:15378"/>
        <dbReference type="ChEBI" id="CHEBI:57925"/>
        <dbReference type="ChEBI" id="CHEBI:58896"/>
        <dbReference type="ChEBI" id="CHEBI:71261"/>
        <dbReference type="EC" id="3.1.2.6"/>
    </reaction>
</comment>
<comment type="similarity">
    <text evidence="3 7">Belongs to the metallo-beta-lactamase superfamily. Glyoxalase II family.</text>
</comment>
<comment type="pathway">
    <text evidence="2 7">Secondary metabolite metabolism; methylglyoxal degradation; (R)-lactate from methylglyoxal: step 2/2.</text>
</comment>
<feature type="binding site" evidence="7">
    <location>
        <position position="114"/>
    </location>
    <ligand>
        <name>Zn(2+)</name>
        <dbReference type="ChEBI" id="CHEBI:29105"/>
        <label>1</label>
    </ligand>
</feature>
<dbReference type="HAMAP" id="MF_01374">
    <property type="entry name" value="Glyoxalase_2"/>
    <property type="match status" value="1"/>
</dbReference>
<dbReference type="InterPro" id="IPR001279">
    <property type="entry name" value="Metallo-B-lactamas"/>
</dbReference>
<feature type="binding site" evidence="7">
    <location>
        <position position="133"/>
    </location>
    <ligand>
        <name>Zn(2+)</name>
        <dbReference type="ChEBI" id="CHEBI:29105"/>
        <label>1</label>
    </ligand>
</feature>
<evidence type="ECO:0000256" key="7">
    <source>
        <dbReference type="HAMAP-Rule" id="MF_01374"/>
    </source>
</evidence>
<evidence type="ECO:0000259" key="8">
    <source>
        <dbReference type="SMART" id="SM00849"/>
    </source>
</evidence>
<comment type="subunit">
    <text evidence="7">Monomer.</text>
</comment>
<dbReference type="PIRSF" id="PIRSF005457">
    <property type="entry name" value="Glx"/>
    <property type="match status" value="1"/>
</dbReference>
<dbReference type="InterPro" id="IPR050110">
    <property type="entry name" value="Glyoxalase_II_hydrolase"/>
</dbReference>
<proteinExistence type="inferred from homology"/>
<feature type="binding site" evidence="7">
    <location>
        <position position="133"/>
    </location>
    <ligand>
        <name>Zn(2+)</name>
        <dbReference type="ChEBI" id="CHEBI:29105"/>
        <label>2</label>
    </ligand>
</feature>
<evidence type="ECO:0000256" key="2">
    <source>
        <dbReference type="ARBA" id="ARBA00004963"/>
    </source>
</evidence>
<dbReference type="AlphaFoldDB" id="A0A252AXM5"/>
<dbReference type="CDD" id="cd07723">
    <property type="entry name" value="hydroxyacylglutathione_hydrolase_MBL-fold"/>
    <property type="match status" value="1"/>
</dbReference>
<feature type="binding site" evidence="7">
    <location>
        <position position="56"/>
    </location>
    <ligand>
        <name>Zn(2+)</name>
        <dbReference type="ChEBI" id="CHEBI:29105"/>
        <label>1</label>
    </ligand>
</feature>
<keyword evidence="5 7" id="KW-0378">Hydrolase</keyword>
<dbReference type="PANTHER" id="PTHR43705">
    <property type="entry name" value="HYDROXYACYLGLUTATHIONE HYDROLASE"/>
    <property type="match status" value="1"/>
</dbReference>
<dbReference type="PROSITE" id="PS00743">
    <property type="entry name" value="BETA_LACTAMASE_B_1"/>
    <property type="match status" value="1"/>
</dbReference>
<comment type="function">
    <text evidence="7">Thiolesterase that catalyzes the hydrolysis of S-D-lactoyl-glutathione to form glutathione and D-lactic acid.</text>
</comment>
<dbReference type="InterPro" id="IPR036866">
    <property type="entry name" value="RibonucZ/Hydroxyglut_hydro"/>
</dbReference>
<accession>A0A252AXM5</accession>
<dbReference type="InterPro" id="IPR035680">
    <property type="entry name" value="Clx_II_MBL"/>
</dbReference>
<feature type="binding site" evidence="7">
    <location>
        <position position="61"/>
    </location>
    <ligand>
        <name>Zn(2+)</name>
        <dbReference type="ChEBI" id="CHEBI:29105"/>
        <label>2</label>
    </ligand>
</feature>
<dbReference type="GO" id="GO:0017001">
    <property type="term" value="P:antibiotic catabolic process"/>
    <property type="evidence" value="ECO:0007669"/>
    <property type="project" value="InterPro"/>
</dbReference>
<dbReference type="InterPro" id="IPR032282">
    <property type="entry name" value="HAGH_C"/>
</dbReference>
<feature type="binding site" evidence="7">
    <location>
        <position position="60"/>
    </location>
    <ligand>
        <name>Zn(2+)</name>
        <dbReference type="ChEBI" id="CHEBI:29105"/>
        <label>2</label>
    </ligand>
</feature>
<dbReference type="SUPFAM" id="SSF56281">
    <property type="entry name" value="Metallo-hydrolase/oxidoreductase"/>
    <property type="match status" value="1"/>
</dbReference>
<dbReference type="NCBIfam" id="TIGR03413">
    <property type="entry name" value="GSH_gloB"/>
    <property type="match status" value="1"/>
</dbReference>
<dbReference type="GO" id="GO:0008800">
    <property type="term" value="F:beta-lactamase activity"/>
    <property type="evidence" value="ECO:0007669"/>
    <property type="project" value="InterPro"/>
</dbReference>
<keyword evidence="6 7" id="KW-0862">Zinc</keyword>
<dbReference type="UniPathway" id="UPA00619">
    <property type="reaction ID" value="UER00676"/>
</dbReference>
<organism evidence="9 10">
    <name type="scientific">Acetobacter indonesiensis</name>
    <dbReference type="NCBI Taxonomy" id="104101"/>
    <lineage>
        <taxon>Bacteria</taxon>
        <taxon>Pseudomonadati</taxon>
        <taxon>Pseudomonadota</taxon>
        <taxon>Alphaproteobacteria</taxon>
        <taxon>Acetobacterales</taxon>
        <taxon>Acetobacteraceae</taxon>
        <taxon>Acetobacter</taxon>
    </lineage>
</organism>
<dbReference type="GO" id="GO:0019243">
    <property type="term" value="P:methylglyoxal catabolic process to D-lactate via S-lactoyl-glutathione"/>
    <property type="evidence" value="ECO:0007669"/>
    <property type="project" value="UniProtKB-UniRule"/>
</dbReference>
<protein>
    <recommendedName>
        <fullName evidence="7">Hydroxyacylglutathione hydrolase</fullName>
        <ecNumber evidence="7">3.1.2.6</ecNumber>
    </recommendedName>
    <alternativeName>
        <fullName evidence="7">Glyoxalase II</fullName>
        <shortName evidence="7">Glx II</shortName>
    </alternativeName>
</protein>
<dbReference type="InterPro" id="IPR017782">
    <property type="entry name" value="Hydroxyacylglutathione_Hdrlase"/>
</dbReference>
<evidence type="ECO:0000256" key="6">
    <source>
        <dbReference type="ARBA" id="ARBA00022833"/>
    </source>
</evidence>
<dbReference type="EC" id="3.1.2.6" evidence="7"/>
<dbReference type="EMBL" id="JOPA01000006">
    <property type="protein sequence ID" value="OUI95998.1"/>
    <property type="molecule type" value="Genomic_DNA"/>
</dbReference>
<comment type="caution">
    <text evidence="9">The sequence shown here is derived from an EMBL/GenBank/DDBJ whole genome shotgun (WGS) entry which is preliminary data.</text>
</comment>
<dbReference type="GO" id="GO:0004416">
    <property type="term" value="F:hydroxyacylglutathione hydrolase activity"/>
    <property type="evidence" value="ECO:0007669"/>
    <property type="project" value="UniProtKB-UniRule"/>
</dbReference>
<evidence type="ECO:0000256" key="3">
    <source>
        <dbReference type="ARBA" id="ARBA00006759"/>
    </source>
</evidence>
<gene>
    <name evidence="7" type="primary">gloB</name>
    <name evidence="9" type="ORF">HK17_14580</name>
</gene>
<keyword evidence="4 7" id="KW-0479">Metal-binding</keyword>
<evidence type="ECO:0000313" key="9">
    <source>
        <dbReference type="EMBL" id="OUI95998.1"/>
    </source>
</evidence>
<evidence type="ECO:0000256" key="5">
    <source>
        <dbReference type="ARBA" id="ARBA00022801"/>
    </source>
</evidence>
<feature type="domain" description="Metallo-beta-lactamase" evidence="8">
    <location>
        <begin position="13"/>
        <end position="171"/>
    </location>
</feature>
<feature type="binding site" evidence="7">
    <location>
        <position position="171"/>
    </location>
    <ligand>
        <name>Zn(2+)</name>
        <dbReference type="ChEBI" id="CHEBI:29105"/>
        <label>2</label>
    </ligand>
</feature>
<dbReference type="Gene3D" id="3.60.15.10">
    <property type="entry name" value="Ribonuclease Z/Hydroxyacylglutathione hydrolase-like"/>
    <property type="match status" value="1"/>
</dbReference>
<dbReference type="SMART" id="SM00849">
    <property type="entry name" value="Lactamase_B"/>
    <property type="match status" value="1"/>
</dbReference>
<feature type="binding site" evidence="7">
    <location>
        <position position="58"/>
    </location>
    <ligand>
        <name>Zn(2+)</name>
        <dbReference type="ChEBI" id="CHEBI:29105"/>
        <label>1</label>
    </ligand>
</feature>
<evidence type="ECO:0000256" key="4">
    <source>
        <dbReference type="ARBA" id="ARBA00022723"/>
    </source>
</evidence>
<dbReference type="PANTHER" id="PTHR43705:SF1">
    <property type="entry name" value="HYDROXYACYLGLUTATHIONE HYDROLASE GLOB"/>
    <property type="match status" value="1"/>
</dbReference>
<evidence type="ECO:0000256" key="1">
    <source>
        <dbReference type="ARBA" id="ARBA00001623"/>
    </source>
</evidence>
<dbReference type="Pfam" id="PF00753">
    <property type="entry name" value="Lactamase_B"/>
    <property type="match status" value="1"/>
</dbReference>
<evidence type="ECO:0000313" key="10">
    <source>
        <dbReference type="Proteomes" id="UP000194641"/>
    </source>
</evidence>
<reference evidence="10" key="1">
    <citation type="submission" date="2014-06" db="EMBL/GenBank/DDBJ databases">
        <authorList>
            <person name="Winans N.J."/>
            <person name="Newell P.D."/>
            <person name="Douglas A.E."/>
        </authorList>
    </citation>
    <scope>NUCLEOTIDE SEQUENCE [LARGE SCALE GENOMIC DNA]</scope>
</reference>
<dbReference type="Pfam" id="PF16123">
    <property type="entry name" value="HAGH_C"/>
    <property type="match status" value="1"/>
</dbReference>
<dbReference type="GO" id="GO:0008270">
    <property type="term" value="F:zinc ion binding"/>
    <property type="evidence" value="ECO:0007669"/>
    <property type="project" value="InterPro"/>
</dbReference>
<dbReference type="RefSeq" id="WP_086658813.1">
    <property type="nucleotide sequence ID" value="NZ_JBJJWX010000009.1"/>
</dbReference>
<dbReference type="InterPro" id="IPR001018">
    <property type="entry name" value="Beta-lactamase_class-B_CS"/>
</dbReference>
<comment type="cofactor">
    <cofactor evidence="7">
        <name>Zn(2+)</name>
        <dbReference type="ChEBI" id="CHEBI:29105"/>
    </cofactor>
    <text evidence="7">Binds 2 Zn(2+) ions per subunit.</text>
</comment>
<name>A0A252AXM5_9PROT</name>